<protein>
    <submittedName>
        <fullName evidence="1">Uncharacterized protein</fullName>
    </submittedName>
</protein>
<sequence>MTLCSGTHSDSHIEVCFDDRNSCPACEIREELEGKVGALNERIKELEAEAEA</sequence>
<accession>A0A0F9JJN9</accession>
<comment type="caution">
    <text evidence="1">The sequence shown here is derived from an EMBL/GenBank/DDBJ whole genome shotgun (WGS) entry which is preliminary data.</text>
</comment>
<dbReference type="AlphaFoldDB" id="A0A0F9JJN9"/>
<organism evidence="1">
    <name type="scientific">marine sediment metagenome</name>
    <dbReference type="NCBI Taxonomy" id="412755"/>
    <lineage>
        <taxon>unclassified sequences</taxon>
        <taxon>metagenomes</taxon>
        <taxon>ecological metagenomes</taxon>
    </lineage>
</organism>
<dbReference type="EMBL" id="LAZR01009928">
    <property type="protein sequence ID" value="KKM69798.1"/>
    <property type="molecule type" value="Genomic_DNA"/>
</dbReference>
<proteinExistence type="predicted"/>
<name>A0A0F9JJN9_9ZZZZ</name>
<gene>
    <name evidence="1" type="ORF">LCGC14_1447090</name>
</gene>
<evidence type="ECO:0000313" key="1">
    <source>
        <dbReference type="EMBL" id="KKM69798.1"/>
    </source>
</evidence>
<reference evidence="1" key="1">
    <citation type="journal article" date="2015" name="Nature">
        <title>Complex archaea that bridge the gap between prokaryotes and eukaryotes.</title>
        <authorList>
            <person name="Spang A."/>
            <person name="Saw J.H."/>
            <person name="Jorgensen S.L."/>
            <person name="Zaremba-Niedzwiedzka K."/>
            <person name="Martijn J."/>
            <person name="Lind A.E."/>
            <person name="van Eijk R."/>
            <person name="Schleper C."/>
            <person name="Guy L."/>
            <person name="Ettema T.J."/>
        </authorList>
    </citation>
    <scope>NUCLEOTIDE SEQUENCE</scope>
</reference>